<dbReference type="FunFam" id="2.60.40.420:FF:000005">
    <property type="entry name" value="Ephrin A5"/>
    <property type="match status" value="1"/>
</dbReference>
<dbReference type="InterPro" id="IPR034252">
    <property type="entry name" value="Ephrin-A_Ecto"/>
</dbReference>
<dbReference type="Pfam" id="PF00812">
    <property type="entry name" value="Ephrin"/>
    <property type="match status" value="1"/>
</dbReference>
<evidence type="ECO:0000256" key="13">
    <source>
        <dbReference type="PROSITE-ProRule" id="PRU00884"/>
    </source>
</evidence>
<dbReference type="Proteomes" id="UP000002494">
    <property type="component" value="Chromosome 9"/>
</dbReference>
<dbReference type="PRINTS" id="PR01347">
    <property type="entry name" value="EPHRIN"/>
</dbReference>
<feature type="disulfide bond" evidence="13">
    <location>
        <begin position="77"/>
        <end position="117"/>
    </location>
</feature>
<gene>
    <name evidence="17 19" type="primary">Efna5</name>
</gene>
<evidence type="ECO:0000256" key="4">
    <source>
        <dbReference type="ARBA" id="ARBA00022622"/>
    </source>
</evidence>
<dbReference type="VEuPathDB" id="HostDB:ENSRNOG00000034177"/>
<feature type="domain" description="Ephrin RBD" evidence="16">
    <location>
        <begin position="44"/>
        <end position="177"/>
    </location>
</feature>
<dbReference type="Gene3D" id="2.60.40.420">
    <property type="entry name" value="Cupredoxins - blue copper proteins"/>
    <property type="match status" value="1"/>
</dbReference>
<dbReference type="SUPFAM" id="SSF49503">
    <property type="entry name" value="Cupredoxins"/>
    <property type="match status" value="1"/>
</dbReference>
<dbReference type="InterPro" id="IPR031328">
    <property type="entry name" value="Ephrin"/>
</dbReference>
<keyword evidence="7" id="KW-0524">Neurogenesis</keyword>
<dbReference type="PROSITE" id="PS01299">
    <property type="entry name" value="EPHRIN_RBD_1"/>
    <property type="match status" value="1"/>
</dbReference>
<dbReference type="OrthoDB" id="6250301at2759"/>
<feature type="region of interest" description="Disordered" evidence="15">
    <location>
        <begin position="1"/>
        <end position="41"/>
    </location>
</feature>
<keyword evidence="20" id="KW-1267">Proteomics identification</keyword>
<keyword evidence="18" id="KW-1185">Reference proteome</keyword>
<dbReference type="GO" id="GO:0098552">
    <property type="term" value="C:side of membrane"/>
    <property type="evidence" value="ECO:0007669"/>
    <property type="project" value="UniProtKB-KW"/>
</dbReference>
<feature type="region of interest" description="Disordered" evidence="15">
    <location>
        <begin position="201"/>
        <end position="220"/>
    </location>
</feature>
<evidence type="ECO:0000313" key="17">
    <source>
        <dbReference type="Ensembl" id="ENSRNOP00000039406.3"/>
    </source>
</evidence>
<keyword evidence="6" id="KW-0221">Differentiation</keyword>
<evidence type="ECO:0000256" key="12">
    <source>
        <dbReference type="ARBA" id="ARBA00042872"/>
    </source>
</evidence>
<keyword evidence="3" id="KW-1003">Cell membrane</keyword>
<reference evidence="17" key="2">
    <citation type="submission" date="2025-08" db="UniProtKB">
        <authorList>
            <consortium name="Ensembl"/>
        </authorList>
    </citation>
    <scope>IDENTIFICATION</scope>
    <source>
        <strain evidence="17">Brown Norway</strain>
    </source>
</reference>
<dbReference type="InterPro" id="IPR001799">
    <property type="entry name" value="Ephrin_RBD"/>
</dbReference>
<keyword evidence="11" id="KW-0449">Lipoprotein</keyword>
<dbReference type="GO" id="GO:0030154">
    <property type="term" value="P:cell differentiation"/>
    <property type="evidence" value="ECO:0007669"/>
    <property type="project" value="UniProtKB-KW"/>
</dbReference>
<comment type="subcellular location">
    <subcellularLocation>
        <location evidence="1">Cell membrane</location>
        <topology evidence="1">Lipid-anchor</topology>
        <topology evidence="1">GPI-anchor</topology>
    </subcellularLocation>
</comment>
<evidence type="ECO:0000256" key="5">
    <source>
        <dbReference type="ARBA" id="ARBA00022729"/>
    </source>
</evidence>
<evidence type="ECO:0000256" key="15">
    <source>
        <dbReference type="SAM" id="MobiDB-lite"/>
    </source>
</evidence>
<dbReference type="CDD" id="cd10425">
    <property type="entry name" value="Ephrin-A_Ectodomain"/>
    <property type="match status" value="1"/>
</dbReference>
<evidence type="ECO:0000256" key="11">
    <source>
        <dbReference type="ARBA" id="ARBA00023288"/>
    </source>
</evidence>
<dbReference type="Ensembl" id="ENSRNOT00000045096.4">
    <property type="protein sequence ID" value="ENSRNOP00000039406.3"/>
    <property type="gene ID" value="ENSRNOG00000034177.6"/>
</dbReference>
<evidence type="ECO:0000313" key="19">
    <source>
        <dbReference type="RGD" id="620391"/>
    </source>
</evidence>
<evidence type="ECO:0000256" key="6">
    <source>
        <dbReference type="ARBA" id="ARBA00022782"/>
    </source>
</evidence>
<evidence type="ECO:0000313" key="18">
    <source>
        <dbReference type="Proteomes" id="UP000002494"/>
    </source>
</evidence>
<keyword evidence="2" id="KW-0217">Developmental protein</keyword>
<keyword evidence="5" id="KW-0732">Signal</keyword>
<name>G3V989_RAT</name>
<dbReference type="HOGENOM" id="CLU_081598_0_0_1"/>
<evidence type="ECO:0000256" key="1">
    <source>
        <dbReference type="ARBA" id="ARBA00004609"/>
    </source>
</evidence>
<evidence type="ECO:0000256" key="9">
    <source>
        <dbReference type="ARBA" id="ARBA00023157"/>
    </source>
</evidence>
<protein>
    <recommendedName>
        <fullName evidence="12">EPH-related receptor tyrosine kinase ligand 7</fullName>
    </recommendedName>
</protein>
<evidence type="ECO:0000256" key="7">
    <source>
        <dbReference type="ARBA" id="ARBA00022902"/>
    </source>
</evidence>
<dbReference type="InterPro" id="IPR008972">
    <property type="entry name" value="Cupredoxin"/>
</dbReference>
<dbReference type="PROSITE" id="PS51551">
    <property type="entry name" value="EPHRIN_RBD_2"/>
    <property type="match status" value="1"/>
</dbReference>
<keyword evidence="9 13" id="KW-1015">Disulfide bond</keyword>
<evidence type="ECO:0000256" key="14">
    <source>
        <dbReference type="RuleBase" id="RU004375"/>
    </source>
</evidence>
<dbReference type="GO" id="GO:0046875">
    <property type="term" value="F:ephrin receptor binding"/>
    <property type="evidence" value="ECO:0007669"/>
    <property type="project" value="InterPro"/>
</dbReference>
<reference evidence="17" key="3">
    <citation type="submission" date="2025-09" db="UniProtKB">
        <authorList>
            <consortium name="Ensembl"/>
        </authorList>
    </citation>
    <scope>IDENTIFICATION</scope>
    <source>
        <strain evidence="17">Brown Norway</strain>
    </source>
</reference>
<dbReference type="RGD" id="620391">
    <property type="gene designation" value="Efna5"/>
</dbReference>
<dbReference type="AlphaFoldDB" id="G3V989"/>
<reference evidence="17" key="1">
    <citation type="submission" date="2024-01" db="EMBL/GenBank/DDBJ databases">
        <title>GRCr8: a new rat reference genome assembly contstructed from accurate long reads and long range scaffolding.</title>
        <authorList>
            <person name="Doris P.A."/>
            <person name="Kalbfleisch T."/>
            <person name="Li K."/>
            <person name="Howe K."/>
            <person name="Wood J."/>
        </authorList>
    </citation>
    <scope>NUCLEOTIDE SEQUENCE [LARGE SCALE GENOMIC DNA]</scope>
    <source>
        <strain evidence="17">Brown Norway</strain>
    </source>
</reference>
<feature type="compositionally biased region" description="Basic and acidic residues" evidence="15">
    <location>
        <begin position="205"/>
        <end position="215"/>
    </location>
</feature>
<comment type="similarity">
    <text evidence="13 14">Belongs to the ephrin family.</text>
</comment>
<keyword evidence="8 14" id="KW-0472">Membrane</keyword>
<dbReference type="Bgee" id="ENSRNOG00000034177">
    <property type="expression patterns" value="Expressed in liver and 16 other cell types or tissues"/>
</dbReference>
<dbReference type="InterPro" id="IPR019765">
    <property type="entry name" value="Ephrin_CS"/>
</dbReference>
<sequence length="243" mass="27765">MGGSSNEESGNHPSDNQRKEDFQPWGKRKKNAETADISESETPPCTNYLFSPSVSNRFQRGDYHIDVCINDYLDVFCPHYEDSVPEDKTERYVLYMVNFDGYSACDHTSKGFKRWECNRPHSPNGPLKFSEKFQLFTPFSLGFEFRPGREYFYISSAIPDNGRRSCLKLKVFVRPTNSCMKTIGVHDRVFDVNDKVENSLEPADDTVHESAEPSRGENAAQTPRIPSRLLAILLFLLAMLLTL</sequence>
<evidence type="ECO:0000256" key="2">
    <source>
        <dbReference type="ARBA" id="ARBA00022473"/>
    </source>
</evidence>
<evidence type="ECO:0000259" key="16">
    <source>
        <dbReference type="PROSITE" id="PS51551"/>
    </source>
</evidence>
<comment type="caution">
    <text evidence="13">Lacks conserved residue(s) required for the propagation of feature annotation.</text>
</comment>
<proteinExistence type="evidence at protein level"/>
<accession>G3V989</accession>
<keyword evidence="10" id="KW-0325">Glycoprotein</keyword>
<dbReference type="GO" id="GO:0005886">
    <property type="term" value="C:plasma membrane"/>
    <property type="evidence" value="ECO:0007669"/>
    <property type="project" value="UniProtKB-SubCell"/>
</dbReference>
<evidence type="ECO:0000256" key="3">
    <source>
        <dbReference type="ARBA" id="ARBA00022475"/>
    </source>
</evidence>
<dbReference type="GeneTree" id="ENSGT00940000157299"/>
<feature type="compositionally biased region" description="Polar residues" evidence="15">
    <location>
        <begin position="1"/>
        <end position="14"/>
    </location>
</feature>
<dbReference type="PANTHER" id="PTHR11304:SF33">
    <property type="entry name" value="EPHRIN-A5"/>
    <property type="match status" value="1"/>
</dbReference>
<dbReference type="PANTHER" id="PTHR11304">
    <property type="entry name" value="EPHRIN"/>
    <property type="match status" value="1"/>
</dbReference>
<evidence type="ECO:0000256" key="10">
    <source>
        <dbReference type="ARBA" id="ARBA00023180"/>
    </source>
</evidence>
<dbReference type="GO" id="GO:0048013">
    <property type="term" value="P:ephrin receptor signaling pathway"/>
    <property type="evidence" value="ECO:0007669"/>
    <property type="project" value="InterPro"/>
</dbReference>
<dbReference type="GO" id="GO:0007399">
    <property type="term" value="P:nervous system development"/>
    <property type="evidence" value="ECO:0007669"/>
    <property type="project" value="UniProtKB-KW"/>
</dbReference>
<evidence type="ECO:0007829" key="20">
    <source>
        <dbReference type="PeptideAtlas" id="G3V989"/>
    </source>
</evidence>
<keyword evidence="4" id="KW-0336">GPI-anchor</keyword>
<organism evidence="17 18">
    <name type="scientific">Rattus norvegicus</name>
    <name type="common">Rat</name>
    <dbReference type="NCBI Taxonomy" id="10116"/>
    <lineage>
        <taxon>Eukaryota</taxon>
        <taxon>Metazoa</taxon>
        <taxon>Chordata</taxon>
        <taxon>Craniata</taxon>
        <taxon>Vertebrata</taxon>
        <taxon>Euteleostomi</taxon>
        <taxon>Mammalia</taxon>
        <taxon>Eutheria</taxon>
        <taxon>Euarchontoglires</taxon>
        <taxon>Glires</taxon>
        <taxon>Rodentia</taxon>
        <taxon>Myomorpha</taxon>
        <taxon>Muroidea</taxon>
        <taxon>Muridae</taxon>
        <taxon>Murinae</taxon>
        <taxon>Rattus</taxon>
    </lineage>
</organism>
<evidence type="ECO:0000256" key="8">
    <source>
        <dbReference type="ARBA" id="ARBA00023136"/>
    </source>
</evidence>